<protein>
    <submittedName>
        <fullName evidence="3">DUF3967 domain-containing protein</fullName>
    </submittedName>
</protein>
<keyword evidence="1" id="KW-0175">Coiled coil</keyword>
<feature type="coiled-coil region" evidence="1">
    <location>
        <begin position="120"/>
        <end position="158"/>
    </location>
</feature>
<feature type="domain" description="HTH merR-type" evidence="2">
    <location>
        <begin position="12"/>
        <end position="83"/>
    </location>
</feature>
<comment type="caution">
    <text evidence="3">The sequence shown here is derived from an EMBL/GenBank/DDBJ whole genome shotgun (WGS) entry which is preliminary data.</text>
</comment>
<name>A0AAW6T1P9_9BACI</name>
<evidence type="ECO:0000259" key="2">
    <source>
        <dbReference type="SMART" id="SM00422"/>
    </source>
</evidence>
<dbReference type="SUPFAM" id="SSF46955">
    <property type="entry name" value="Putative DNA-binding domain"/>
    <property type="match status" value="1"/>
</dbReference>
<gene>
    <name evidence="3" type="ORF">P5X88_26810</name>
</gene>
<dbReference type="GO" id="GO:0006355">
    <property type="term" value="P:regulation of DNA-templated transcription"/>
    <property type="evidence" value="ECO:0007669"/>
    <property type="project" value="InterPro"/>
</dbReference>
<dbReference type="SMART" id="SM00422">
    <property type="entry name" value="HTH_MERR"/>
    <property type="match status" value="1"/>
</dbReference>
<proteinExistence type="predicted"/>
<evidence type="ECO:0000313" key="4">
    <source>
        <dbReference type="Proteomes" id="UP001159179"/>
    </source>
</evidence>
<dbReference type="EMBL" id="JAROYP010000036">
    <property type="protein sequence ID" value="MDH5164538.1"/>
    <property type="molecule type" value="Genomic_DNA"/>
</dbReference>
<reference evidence="3" key="1">
    <citation type="submission" date="2023-03" db="EMBL/GenBank/DDBJ databases">
        <title>Bacterial isolates from washroom surfaces on a university campus.</title>
        <authorList>
            <person name="Holman D.B."/>
            <person name="Gzyl K.E."/>
            <person name="Taheri A.E."/>
        </authorList>
    </citation>
    <scope>NUCLEOTIDE SEQUENCE</scope>
    <source>
        <strain evidence="3">RD03</strain>
    </source>
</reference>
<dbReference type="InterPro" id="IPR009061">
    <property type="entry name" value="DNA-bd_dom_put_sf"/>
</dbReference>
<dbReference type="AlphaFoldDB" id="A0AAW6T1P9"/>
<sequence length="184" mass="21362">MQPDTENENREYNTNEIADIVAIAVSTVRKYCTILEKAGYLFTKNANGYRIFKGKDVRVLTEMKNLSAKSIPLDRIADMIVLREKTSVADVATLKEKTQQNQGIQPDTVEERYKHLIELVDTLLKRQEQQEKINKELLNRLDRSAEREEQLMAAIRETLEVKRLLAITEEEKSKKGFFARLFNK</sequence>
<dbReference type="Proteomes" id="UP001159179">
    <property type="component" value="Unassembled WGS sequence"/>
</dbReference>
<accession>A0AAW6T1P9</accession>
<dbReference type="GO" id="GO:0003677">
    <property type="term" value="F:DNA binding"/>
    <property type="evidence" value="ECO:0007669"/>
    <property type="project" value="InterPro"/>
</dbReference>
<evidence type="ECO:0000256" key="1">
    <source>
        <dbReference type="SAM" id="Coils"/>
    </source>
</evidence>
<dbReference type="InterPro" id="IPR000551">
    <property type="entry name" value="MerR-type_HTH_dom"/>
</dbReference>
<evidence type="ECO:0000313" key="3">
    <source>
        <dbReference type="EMBL" id="MDH5164538.1"/>
    </source>
</evidence>
<organism evidence="3 4">
    <name type="scientific">Heyndrickxia oleronia</name>
    <dbReference type="NCBI Taxonomy" id="38875"/>
    <lineage>
        <taxon>Bacteria</taxon>
        <taxon>Bacillati</taxon>
        <taxon>Bacillota</taxon>
        <taxon>Bacilli</taxon>
        <taxon>Bacillales</taxon>
        <taxon>Bacillaceae</taxon>
        <taxon>Heyndrickxia</taxon>
    </lineage>
</organism>
<dbReference type="Gene3D" id="1.10.1660.10">
    <property type="match status" value="1"/>
</dbReference>
<dbReference type="RefSeq" id="WP_280619255.1">
    <property type="nucleotide sequence ID" value="NZ_JAROYP010000036.1"/>
</dbReference>